<feature type="domain" description="Lipoyl-binding" evidence="4">
    <location>
        <begin position="22"/>
        <end position="104"/>
    </location>
</feature>
<comment type="function">
    <text evidence="3">The glycine cleavage system catalyzes the degradation of glycine. The H protein shuttles the methylamine group of glycine from the P protein to the T protein.</text>
</comment>
<comment type="cofactor">
    <cofactor evidence="3">
        <name>(R)-lipoate</name>
        <dbReference type="ChEBI" id="CHEBI:83088"/>
    </cofactor>
    <text evidence="3">Binds 1 lipoyl cofactor covalently.</text>
</comment>
<evidence type="ECO:0000313" key="5">
    <source>
        <dbReference type="EMBL" id="GAA1387337.1"/>
    </source>
</evidence>
<dbReference type="SUPFAM" id="SSF51230">
    <property type="entry name" value="Single hybrid motif"/>
    <property type="match status" value="1"/>
</dbReference>
<reference evidence="5 6" key="1">
    <citation type="journal article" date="2019" name="Int. J. Syst. Evol. Microbiol.">
        <title>The Global Catalogue of Microorganisms (GCM) 10K type strain sequencing project: providing services to taxonomists for standard genome sequencing and annotation.</title>
        <authorList>
            <consortium name="The Broad Institute Genomics Platform"/>
            <consortium name="The Broad Institute Genome Sequencing Center for Infectious Disease"/>
            <person name="Wu L."/>
            <person name="Ma J."/>
        </authorList>
    </citation>
    <scope>NUCLEOTIDE SEQUENCE [LARGE SCALE GENOMIC DNA]</scope>
    <source>
        <strain evidence="5 6">JCM 11896</strain>
    </source>
</reference>
<dbReference type="InterPro" id="IPR003016">
    <property type="entry name" value="2-oxoA_DH_lipoyl-BS"/>
</dbReference>
<feature type="modified residue" description="N6-lipoyllysine" evidence="3">
    <location>
        <position position="63"/>
    </location>
</feature>
<evidence type="ECO:0000259" key="4">
    <source>
        <dbReference type="PROSITE" id="PS50968"/>
    </source>
</evidence>
<dbReference type="Gene3D" id="2.40.50.100">
    <property type="match status" value="1"/>
</dbReference>
<organism evidence="5 6">
    <name type="scientific">Pseudonocardia kongjuensis</name>
    <dbReference type="NCBI Taxonomy" id="102227"/>
    <lineage>
        <taxon>Bacteria</taxon>
        <taxon>Bacillati</taxon>
        <taxon>Actinomycetota</taxon>
        <taxon>Actinomycetes</taxon>
        <taxon>Pseudonocardiales</taxon>
        <taxon>Pseudonocardiaceae</taxon>
        <taxon>Pseudonocardia</taxon>
    </lineage>
</organism>
<evidence type="ECO:0000256" key="2">
    <source>
        <dbReference type="ARBA" id="ARBA00022823"/>
    </source>
</evidence>
<dbReference type="PANTHER" id="PTHR11715">
    <property type="entry name" value="GLYCINE CLEAVAGE SYSTEM H PROTEIN"/>
    <property type="match status" value="1"/>
</dbReference>
<gene>
    <name evidence="5" type="primary">gcvH_2</name>
    <name evidence="3" type="synonym">gcvH</name>
    <name evidence="5" type="ORF">GCM10009613_22750</name>
</gene>
<comment type="subunit">
    <text evidence="3">The glycine cleavage system is composed of four proteins: P, T, L and H.</text>
</comment>
<dbReference type="Proteomes" id="UP001501414">
    <property type="component" value="Unassembled WGS sequence"/>
</dbReference>
<dbReference type="InterPro" id="IPR011053">
    <property type="entry name" value="Single_hybrid_motif"/>
</dbReference>
<dbReference type="PROSITE" id="PS00189">
    <property type="entry name" value="LIPOYL"/>
    <property type="match status" value="1"/>
</dbReference>
<dbReference type="InterPro" id="IPR017453">
    <property type="entry name" value="GCV_H_sub"/>
</dbReference>
<dbReference type="InterPro" id="IPR033753">
    <property type="entry name" value="GCV_H/Fam206"/>
</dbReference>
<dbReference type="NCBIfam" id="NF002270">
    <property type="entry name" value="PRK01202.1"/>
    <property type="match status" value="1"/>
</dbReference>
<dbReference type="RefSeq" id="WP_344021286.1">
    <property type="nucleotide sequence ID" value="NZ_BAAAJK010000007.1"/>
</dbReference>
<dbReference type="HAMAP" id="MF_00272">
    <property type="entry name" value="GcvH"/>
    <property type="match status" value="1"/>
</dbReference>
<keyword evidence="6" id="KW-1185">Reference proteome</keyword>
<accession>A0ABN1XQB5</accession>
<keyword evidence="2 3" id="KW-0450">Lipoyl</keyword>
<dbReference type="InterPro" id="IPR002930">
    <property type="entry name" value="GCV_H"/>
</dbReference>
<evidence type="ECO:0000256" key="3">
    <source>
        <dbReference type="HAMAP-Rule" id="MF_00272"/>
    </source>
</evidence>
<dbReference type="PROSITE" id="PS50968">
    <property type="entry name" value="BIOTINYL_LIPOYL"/>
    <property type="match status" value="1"/>
</dbReference>
<dbReference type="InterPro" id="IPR000089">
    <property type="entry name" value="Biotin_lipoyl"/>
</dbReference>
<dbReference type="CDD" id="cd06848">
    <property type="entry name" value="GCS_H"/>
    <property type="match status" value="1"/>
</dbReference>
<protein>
    <recommendedName>
        <fullName evidence="3">Glycine cleavage system H protein</fullName>
    </recommendedName>
</protein>
<evidence type="ECO:0000313" key="6">
    <source>
        <dbReference type="Proteomes" id="UP001501414"/>
    </source>
</evidence>
<dbReference type="PANTHER" id="PTHR11715:SF3">
    <property type="entry name" value="GLYCINE CLEAVAGE SYSTEM H PROTEIN-RELATED"/>
    <property type="match status" value="1"/>
</dbReference>
<comment type="similarity">
    <text evidence="1 3">Belongs to the GcvH family.</text>
</comment>
<dbReference type="EMBL" id="BAAAJK010000007">
    <property type="protein sequence ID" value="GAA1387337.1"/>
    <property type="molecule type" value="Genomic_DNA"/>
</dbReference>
<evidence type="ECO:0000256" key="1">
    <source>
        <dbReference type="ARBA" id="ARBA00009249"/>
    </source>
</evidence>
<sequence>MSVPDDLRYTEQHEWVRVEGGTATVGITAHAAEALGDVVFVQLPAAGDTVTAGEACGEIESTKSVSDLFAPLGGTVTVVNDALDDAPETAGEDPYGRGWLFRVEPGDDGVPELLTAAEYRSLTGEGGA</sequence>
<name>A0ABN1XQB5_9PSEU</name>
<dbReference type="NCBIfam" id="TIGR00527">
    <property type="entry name" value="gcvH"/>
    <property type="match status" value="1"/>
</dbReference>
<comment type="caution">
    <text evidence="5">The sequence shown here is derived from an EMBL/GenBank/DDBJ whole genome shotgun (WGS) entry which is preliminary data.</text>
</comment>
<dbReference type="Pfam" id="PF01597">
    <property type="entry name" value="GCV_H"/>
    <property type="match status" value="1"/>
</dbReference>
<proteinExistence type="inferred from homology"/>